<dbReference type="AlphaFoldDB" id="A0A371I3W8"/>
<accession>A0A371I3W8</accession>
<keyword evidence="2" id="KW-1185">Reference proteome</keyword>
<sequence length="232" mass="27187">VSFFSTVGDEPTNRTVDLWRRMAWRLVAGGDRWRKTAVDDGGGRRWTVAVDDRSTRHRRHTLLVMLKTKLFGFKCLKVLYLKDVDLRETFELCVNLANGGFFRHEGFVFKDKRFCVPKSSISELLVKKAHESNFSVLIVGPWVDQLVNRAFNLHIVAGFMFRRLWGVETWRTKMGESSQEWRNLSLIFRYIMDVMREFREKLDQVGKWLDLVQKDTQSANVKVEALTSLHEN</sequence>
<evidence type="ECO:0000313" key="1">
    <source>
        <dbReference type="EMBL" id="RDY09722.1"/>
    </source>
</evidence>
<dbReference type="OrthoDB" id="1434734at2759"/>
<reference evidence="1" key="1">
    <citation type="submission" date="2018-05" db="EMBL/GenBank/DDBJ databases">
        <title>Draft genome of Mucuna pruriens seed.</title>
        <authorList>
            <person name="Nnadi N.E."/>
            <person name="Vos R."/>
            <person name="Hasami M.H."/>
            <person name="Devisetty U.K."/>
            <person name="Aguiy J.C."/>
        </authorList>
    </citation>
    <scope>NUCLEOTIDE SEQUENCE [LARGE SCALE GENOMIC DNA]</scope>
    <source>
        <strain evidence="1">JCA_2017</strain>
    </source>
</reference>
<protein>
    <submittedName>
        <fullName evidence="1">Uncharacterized protein</fullName>
    </submittedName>
</protein>
<dbReference type="Proteomes" id="UP000257109">
    <property type="component" value="Unassembled WGS sequence"/>
</dbReference>
<dbReference type="EMBL" id="QJKJ01000984">
    <property type="protein sequence ID" value="RDY09722.1"/>
    <property type="molecule type" value="Genomic_DNA"/>
</dbReference>
<evidence type="ECO:0000313" key="2">
    <source>
        <dbReference type="Proteomes" id="UP000257109"/>
    </source>
</evidence>
<comment type="caution">
    <text evidence="1">The sequence shown here is derived from an EMBL/GenBank/DDBJ whole genome shotgun (WGS) entry which is preliminary data.</text>
</comment>
<name>A0A371I3W8_MUCPR</name>
<gene>
    <name evidence="1" type="ORF">CR513_05873</name>
</gene>
<proteinExistence type="predicted"/>
<feature type="non-terminal residue" evidence="1">
    <location>
        <position position="1"/>
    </location>
</feature>
<organism evidence="1 2">
    <name type="scientific">Mucuna pruriens</name>
    <name type="common">Velvet bean</name>
    <name type="synonym">Dolichos pruriens</name>
    <dbReference type="NCBI Taxonomy" id="157652"/>
    <lineage>
        <taxon>Eukaryota</taxon>
        <taxon>Viridiplantae</taxon>
        <taxon>Streptophyta</taxon>
        <taxon>Embryophyta</taxon>
        <taxon>Tracheophyta</taxon>
        <taxon>Spermatophyta</taxon>
        <taxon>Magnoliopsida</taxon>
        <taxon>eudicotyledons</taxon>
        <taxon>Gunneridae</taxon>
        <taxon>Pentapetalae</taxon>
        <taxon>rosids</taxon>
        <taxon>fabids</taxon>
        <taxon>Fabales</taxon>
        <taxon>Fabaceae</taxon>
        <taxon>Papilionoideae</taxon>
        <taxon>50 kb inversion clade</taxon>
        <taxon>NPAAA clade</taxon>
        <taxon>indigoferoid/millettioid clade</taxon>
        <taxon>Phaseoleae</taxon>
        <taxon>Mucuna</taxon>
    </lineage>
</organism>